<feature type="domain" description="ERAP1-like C-terminal" evidence="2">
    <location>
        <begin position="527"/>
        <end position="704"/>
    </location>
</feature>
<dbReference type="InterPro" id="IPR042097">
    <property type="entry name" value="Aminopeptidase_N-like_N_sf"/>
</dbReference>
<comment type="similarity">
    <text evidence="1">Belongs to the peptidase M1 family.</text>
</comment>
<dbReference type="InterPro" id="IPR045357">
    <property type="entry name" value="Aminopeptidase_N-like_N"/>
</dbReference>
<name>A0A6I8T6Y9_AEDAE</name>
<dbReference type="InterPro" id="IPR027268">
    <property type="entry name" value="Peptidase_M4/M1_CTD_sf"/>
</dbReference>
<dbReference type="GO" id="GO:0005737">
    <property type="term" value="C:cytoplasm"/>
    <property type="evidence" value="ECO:0007669"/>
    <property type="project" value="TreeGrafter"/>
</dbReference>
<dbReference type="PANTHER" id="PTHR11533">
    <property type="entry name" value="PROTEASE M1 ZINC METALLOPROTEASE"/>
    <property type="match status" value="1"/>
</dbReference>
<evidence type="ECO:0000313" key="5">
    <source>
        <dbReference type="Proteomes" id="UP000008820"/>
    </source>
</evidence>
<accession>A0A6I8T6Y9</accession>
<proteinExistence type="inferred from homology"/>
<evidence type="ECO:0000259" key="2">
    <source>
        <dbReference type="Pfam" id="PF11838"/>
    </source>
</evidence>
<dbReference type="Gene3D" id="1.25.50.20">
    <property type="match status" value="1"/>
</dbReference>
<dbReference type="InterPro" id="IPR050344">
    <property type="entry name" value="Peptidase_M1_aminopeptidases"/>
</dbReference>
<dbReference type="AlphaFoldDB" id="A0A6I8T6Y9"/>
<evidence type="ECO:0000313" key="4">
    <source>
        <dbReference type="EnsemblMetazoa" id="AAEL004226-PB"/>
    </source>
</evidence>
<evidence type="ECO:0000256" key="1">
    <source>
        <dbReference type="ARBA" id="ARBA00010136"/>
    </source>
</evidence>
<dbReference type="PANTHER" id="PTHR11533:SF294">
    <property type="entry name" value="THYROTROPIN-RELEASING HORMONE-DEGRADING ECTOENZYME"/>
    <property type="match status" value="1"/>
</dbReference>
<dbReference type="Proteomes" id="UP000008820">
    <property type="component" value="Chromosome 3"/>
</dbReference>
<dbReference type="PRINTS" id="PR00756">
    <property type="entry name" value="ALADIPTASE"/>
</dbReference>
<feature type="domain" description="Aminopeptidase N-like N-terminal" evidence="3">
    <location>
        <begin position="30"/>
        <end position="218"/>
    </location>
</feature>
<dbReference type="OrthoDB" id="5775594at2759"/>
<reference evidence="4 5" key="1">
    <citation type="submission" date="2017-06" db="EMBL/GenBank/DDBJ databases">
        <title>Aedes aegypti genome working group (AGWG) sequencing and assembly.</title>
        <authorList>
            <consortium name="Aedes aegypti Genome Working Group (AGWG)"/>
            <person name="Matthews B.J."/>
        </authorList>
    </citation>
    <scope>NUCLEOTIDE SEQUENCE [LARGE SCALE GENOMIC DNA]</scope>
    <source>
        <strain evidence="4 5">LVP_AGWG</strain>
    </source>
</reference>
<dbReference type="GO" id="GO:0005615">
    <property type="term" value="C:extracellular space"/>
    <property type="evidence" value="ECO:0007669"/>
    <property type="project" value="TreeGrafter"/>
</dbReference>
<dbReference type="SUPFAM" id="SSF63737">
    <property type="entry name" value="Leukotriene A4 hydrolase N-terminal domain"/>
    <property type="match status" value="1"/>
</dbReference>
<reference evidence="4" key="2">
    <citation type="submission" date="2020-05" db="UniProtKB">
        <authorList>
            <consortium name="EnsemblMetazoa"/>
        </authorList>
    </citation>
    <scope>IDENTIFICATION</scope>
    <source>
        <strain evidence="4">LVP_AGWG</strain>
    </source>
</reference>
<dbReference type="SUPFAM" id="SSF55486">
    <property type="entry name" value="Metalloproteases ('zincins'), catalytic domain"/>
    <property type="match status" value="1"/>
</dbReference>
<sequence length="717" mass="81528">MAYPLSLILSLMLSMSPESGIVKLPRACLPEHYELEIDLSNSHDAIPEVKGNVQIRINCVADTNNLTVNWKQLFIAEDSVSITTFDDKKSKNLIKVSKVNYQPDRDFIVFTFDQTLKKGSKYVLDINFANILELQSTALYKSSYYDSTEESIISTVLTNLYPMNARMVFPCFDEPDLKATFNLSLIYSPFYNAISNLVYVEDRNKKHSSETSACRKFSSQSPIAPHQLAFSINNYGEMEETESHNLVIEGITNDHFEELATAVNYTAFLMERFNDVLGVEYPSEKLTLMTINGNSWEFSGGNGLLGVPNVINDEEHLSIHLARGLIRHILSSRLTLNSWTELWLVEGLAWYIGYEVLADKYPEASAQCWEVSRLDSKLTLQTNYSIVSSSLLNEIGLSAFCVFSDLASFIGKTSFIRGIKLLIDSSSKKEIDVETISNSFVNAFLQKRDLMEVFEKRSTNVEAPVLNVTRSGNSMAKYQLSIGSFNQSNTCQPLKVYFEKTSSLLNCSKLTIELNTIPTNFSKLSQLKVLYDIPTYELIAKQLAGPNNVSTYDRIQLIQDALEFAWMGTVNYSVVLKLINYLRNETDYYSWQAALYHFDRIWNILGDDPRKNEYEKFLRMLVSPIYGKLKAWKEADKLSEKTRNLHSLLSIWACRLNLDNCSSILRNIANNGNMPLYFMTALLREATTSTNKTVWNMEINKTNTKSQISVKIDHQIA</sequence>
<dbReference type="InterPro" id="IPR001930">
    <property type="entry name" value="Peptidase_M1"/>
</dbReference>
<evidence type="ECO:0000259" key="3">
    <source>
        <dbReference type="Pfam" id="PF17900"/>
    </source>
</evidence>
<organism evidence="4 5">
    <name type="scientific">Aedes aegypti</name>
    <name type="common">Yellowfever mosquito</name>
    <name type="synonym">Culex aegypti</name>
    <dbReference type="NCBI Taxonomy" id="7159"/>
    <lineage>
        <taxon>Eukaryota</taxon>
        <taxon>Metazoa</taxon>
        <taxon>Ecdysozoa</taxon>
        <taxon>Arthropoda</taxon>
        <taxon>Hexapoda</taxon>
        <taxon>Insecta</taxon>
        <taxon>Pterygota</taxon>
        <taxon>Neoptera</taxon>
        <taxon>Endopterygota</taxon>
        <taxon>Diptera</taxon>
        <taxon>Nematocera</taxon>
        <taxon>Culicoidea</taxon>
        <taxon>Culicidae</taxon>
        <taxon>Culicinae</taxon>
        <taxon>Aedini</taxon>
        <taxon>Aedes</taxon>
        <taxon>Stegomyia</taxon>
    </lineage>
</organism>
<dbReference type="GO" id="GO:0006508">
    <property type="term" value="P:proteolysis"/>
    <property type="evidence" value="ECO:0007669"/>
    <property type="project" value="InterPro"/>
</dbReference>
<dbReference type="InParanoid" id="A0A6I8T6Y9"/>
<keyword evidence="5" id="KW-1185">Reference proteome</keyword>
<dbReference type="Gene3D" id="1.10.390.10">
    <property type="entry name" value="Neutral Protease Domain 2"/>
    <property type="match status" value="1"/>
</dbReference>
<dbReference type="EnsemblMetazoa" id="AAEL004226-RB">
    <property type="protein sequence ID" value="AAEL004226-PB"/>
    <property type="gene ID" value="AAEL004226"/>
</dbReference>
<dbReference type="GO" id="GO:0016020">
    <property type="term" value="C:membrane"/>
    <property type="evidence" value="ECO:0007669"/>
    <property type="project" value="TreeGrafter"/>
</dbReference>
<gene>
    <name evidence="4" type="primary">5564355</name>
</gene>
<dbReference type="Gene3D" id="2.60.40.1730">
    <property type="entry name" value="tricorn interacting facor f3 domain"/>
    <property type="match status" value="1"/>
</dbReference>
<protein>
    <submittedName>
        <fullName evidence="4">Uncharacterized protein</fullName>
    </submittedName>
</protein>
<dbReference type="Pfam" id="PF11838">
    <property type="entry name" value="ERAP1_C"/>
    <property type="match status" value="1"/>
</dbReference>
<dbReference type="InterPro" id="IPR024571">
    <property type="entry name" value="ERAP1-like_C_dom"/>
</dbReference>
<dbReference type="Pfam" id="PF17900">
    <property type="entry name" value="Peptidase_M1_N"/>
    <property type="match status" value="1"/>
</dbReference>